<feature type="region of interest" description="Disordered" evidence="1">
    <location>
        <begin position="1"/>
        <end position="39"/>
    </location>
</feature>
<name>A0A8H7RZZ4_9FUNG</name>
<sequence>MSSKKHHRRDSDDEHKRKHKKSKHSSNLSDDFKDSIKPISNDDYFEKATEFRLWLKEEKDRYFGDLDSNDARHYFKKFVKAWNRHDLEEKYYKGINSSQLQSSDSTGYRWSFAKKLDLFEQDRIRDNVDSLTNGGKGKRRNVGASFPSSSLSSSRQFDQVDFEEKQDRERSERRAERKTEAKRSRSRREEYLDEVAPKETGREAQLAKRRAVNAYHKRERDTDVELTDADIYGGGRGEDDFKSRLAAEKRRNEMRDQRRQQRQEQKFGPIQERLAQHKAKEDATMEMFKKMAEEQKKRGGL</sequence>
<feature type="compositionally biased region" description="Basic and acidic residues" evidence="1">
    <location>
        <begin position="162"/>
        <end position="206"/>
    </location>
</feature>
<reference evidence="2 3" key="1">
    <citation type="submission" date="2020-12" db="EMBL/GenBank/DDBJ databases">
        <title>Metabolic potential, ecology and presence of endohyphal bacteria is reflected in genomic diversity of Mucoromycotina.</title>
        <authorList>
            <person name="Muszewska A."/>
            <person name="Okrasinska A."/>
            <person name="Steczkiewicz K."/>
            <person name="Drgas O."/>
            <person name="Orlowska M."/>
            <person name="Perlinska-Lenart U."/>
            <person name="Aleksandrzak-Piekarczyk T."/>
            <person name="Szatraj K."/>
            <person name="Zielenkiewicz U."/>
            <person name="Pilsyk S."/>
            <person name="Malc E."/>
            <person name="Mieczkowski P."/>
            <person name="Kruszewska J.S."/>
            <person name="Biernat P."/>
            <person name="Pawlowska J."/>
        </authorList>
    </citation>
    <scope>NUCLEOTIDE SEQUENCE [LARGE SCALE GENOMIC DNA]</scope>
    <source>
        <strain evidence="2 3">CBS 142.35</strain>
    </source>
</reference>
<protein>
    <submittedName>
        <fullName evidence="2">Uncharacterized protein</fullName>
    </submittedName>
</protein>
<comment type="caution">
    <text evidence="2">The sequence shown here is derived from an EMBL/GenBank/DDBJ whole genome shotgun (WGS) entry which is preliminary data.</text>
</comment>
<feature type="compositionally biased region" description="Low complexity" evidence="1">
    <location>
        <begin position="145"/>
        <end position="154"/>
    </location>
</feature>
<gene>
    <name evidence="2" type="ORF">INT45_009273</name>
</gene>
<feature type="region of interest" description="Disordered" evidence="1">
    <location>
        <begin position="127"/>
        <end position="282"/>
    </location>
</feature>
<organism evidence="2 3">
    <name type="scientific">Circinella minor</name>
    <dbReference type="NCBI Taxonomy" id="1195481"/>
    <lineage>
        <taxon>Eukaryota</taxon>
        <taxon>Fungi</taxon>
        <taxon>Fungi incertae sedis</taxon>
        <taxon>Mucoromycota</taxon>
        <taxon>Mucoromycotina</taxon>
        <taxon>Mucoromycetes</taxon>
        <taxon>Mucorales</taxon>
        <taxon>Lichtheimiaceae</taxon>
        <taxon>Circinella</taxon>
    </lineage>
</organism>
<dbReference type="Proteomes" id="UP000646827">
    <property type="component" value="Unassembled WGS sequence"/>
</dbReference>
<feature type="compositionally biased region" description="Basic and acidic residues" evidence="1">
    <location>
        <begin position="236"/>
        <end position="265"/>
    </location>
</feature>
<accession>A0A8H7RZZ4</accession>
<keyword evidence="3" id="KW-1185">Reference proteome</keyword>
<dbReference type="PANTHER" id="PTHR34117">
    <property type="entry name" value="STYLE CELL-CYCLE INHIBITOR 1"/>
    <property type="match status" value="1"/>
</dbReference>
<dbReference type="AlphaFoldDB" id="A0A8H7RZZ4"/>
<evidence type="ECO:0000256" key="1">
    <source>
        <dbReference type="SAM" id="MobiDB-lite"/>
    </source>
</evidence>
<dbReference type="EMBL" id="JAEPRB010000121">
    <property type="protein sequence ID" value="KAG2221024.1"/>
    <property type="molecule type" value="Genomic_DNA"/>
</dbReference>
<evidence type="ECO:0000313" key="3">
    <source>
        <dbReference type="Proteomes" id="UP000646827"/>
    </source>
</evidence>
<evidence type="ECO:0000313" key="2">
    <source>
        <dbReference type="EMBL" id="KAG2221024.1"/>
    </source>
</evidence>
<dbReference type="OrthoDB" id="2139939at2759"/>
<dbReference type="InterPro" id="IPR044688">
    <property type="entry name" value="SCI-1-like"/>
</dbReference>
<dbReference type="PANTHER" id="PTHR34117:SF1">
    <property type="entry name" value="STYLE CELL-CYCLE INHIBITOR 1"/>
    <property type="match status" value="1"/>
</dbReference>
<proteinExistence type="predicted"/>